<feature type="binding site" evidence="13">
    <location>
        <position position="97"/>
    </location>
    <ligand>
        <name>Ca(2+)</name>
        <dbReference type="ChEBI" id="CHEBI:29108"/>
        <label>1</label>
    </ligand>
</feature>
<feature type="domain" description="Plant heme peroxidase family profile" evidence="17">
    <location>
        <begin position="48"/>
        <end position="327"/>
    </location>
</feature>
<dbReference type="GO" id="GO:0020037">
    <property type="term" value="F:heme binding"/>
    <property type="evidence" value="ECO:0007669"/>
    <property type="project" value="UniProtKB-UniRule"/>
</dbReference>
<evidence type="ECO:0000256" key="4">
    <source>
        <dbReference type="ARBA" id="ARBA00022723"/>
    </source>
</evidence>
<dbReference type="PROSITE" id="PS50873">
    <property type="entry name" value="PEROXIDASE_4"/>
    <property type="match status" value="1"/>
</dbReference>
<evidence type="ECO:0000256" key="13">
    <source>
        <dbReference type="PIRSR" id="PIRSR600823-3"/>
    </source>
</evidence>
<feature type="binding site" evidence="13">
    <location>
        <position position="255"/>
    </location>
    <ligand>
        <name>Ca(2+)</name>
        <dbReference type="ChEBI" id="CHEBI:29108"/>
        <label>2</label>
    </ligand>
</feature>
<protein>
    <recommendedName>
        <fullName evidence="16">Peroxidase</fullName>
        <ecNumber evidence="16">1.11.1.7</ecNumber>
    </recommendedName>
</protein>
<feature type="binding site" evidence="13">
    <location>
        <position position="93"/>
    </location>
    <ligand>
        <name>Ca(2+)</name>
        <dbReference type="ChEBI" id="CHEBI:29108"/>
        <label>1</label>
    </ligand>
</feature>
<feature type="binding site" evidence="13">
    <location>
        <position position="95"/>
    </location>
    <ligand>
        <name>Ca(2+)</name>
        <dbReference type="ChEBI" id="CHEBI:29108"/>
        <label>1</label>
    </ligand>
</feature>
<comment type="catalytic activity">
    <reaction evidence="1 16">
        <text>2 a phenolic donor + H2O2 = 2 a phenolic radical donor + 2 H2O</text>
        <dbReference type="Rhea" id="RHEA:56136"/>
        <dbReference type="ChEBI" id="CHEBI:15377"/>
        <dbReference type="ChEBI" id="CHEBI:16240"/>
        <dbReference type="ChEBI" id="CHEBI:139520"/>
        <dbReference type="ChEBI" id="CHEBI:139521"/>
        <dbReference type="EC" id="1.11.1.7"/>
    </reaction>
</comment>
<evidence type="ECO:0000256" key="3">
    <source>
        <dbReference type="ARBA" id="ARBA00022617"/>
    </source>
</evidence>
<feature type="disulfide bond" evidence="15">
    <location>
        <begin position="91"/>
        <end position="96"/>
    </location>
</feature>
<dbReference type="CDD" id="cd00693">
    <property type="entry name" value="secretory_peroxidase"/>
    <property type="match status" value="1"/>
</dbReference>
<feature type="signal peptide" evidence="16">
    <location>
        <begin position="1"/>
        <end position="24"/>
    </location>
</feature>
<feature type="disulfide bond" evidence="15">
    <location>
        <begin position="58"/>
        <end position="139"/>
    </location>
</feature>
<sequence length="380" mass="40998">MAADKLAALVLVALLGCVAHTCQASYRYPNPLPPTPSPPPPAAPAPAVLTVGYYHKTCHNAEKIVREVVEDAVKANPGIGAGLIRLFFHDCFVRGCDASVLLDNTTANPQPEKFGIPNFPSLRGFEVIDAAKEKLEKECEGVVSCADIVAFAGRDATVLLSGKKKFSFLDFLWGGWKSGFDMPAGRYDGNVSLASETLPNLPPPFANVSVLEDMFRVKGLSLEDMVTLSGAHTGQCSRGGDPTVVQDPETPDDLDNQYYDNVQKRKVLFKSDATLLSSQTTLRLVDNHAKDPQEWLKQFKAAMVKMGSIEVKTEANGQIRKHCRGDQVFGERTRATASSDDFANDNFFPDLSNILINDIGDNINVGGPAPAASSQGLLLC</sequence>
<dbReference type="ExpressionAtlas" id="M8B936">
    <property type="expression patterns" value="baseline"/>
</dbReference>
<evidence type="ECO:0000256" key="5">
    <source>
        <dbReference type="ARBA" id="ARBA00022837"/>
    </source>
</evidence>
<evidence type="ECO:0000256" key="2">
    <source>
        <dbReference type="ARBA" id="ARBA00022559"/>
    </source>
</evidence>
<evidence type="ECO:0000313" key="18">
    <source>
        <dbReference type="EnsemblPlants" id="EMT10531"/>
    </source>
</evidence>
<keyword evidence="16" id="KW-0964">Secreted</keyword>
<feature type="binding site" evidence="13">
    <location>
        <position position="250"/>
    </location>
    <ligand>
        <name>Ca(2+)</name>
        <dbReference type="ChEBI" id="CHEBI:29108"/>
        <label>2</label>
    </ligand>
</feature>
<keyword evidence="4 13" id="KW-0479">Metal-binding</keyword>
<evidence type="ECO:0000256" key="7">
    <source>
        <dbReference type="ARBA" id="ARBA00023004"/>
    </source>
</evidence>
<comment type="cofactor">
    <cofactor evidence="13 16">
        <name>Ca(2+)</name>
        <dbReference type="ChEBI" id="CHEBI:29108"/>
    </cofactor>
    <text evidence="13 16">Binds 2 calcium ions per subunit.</text>
</comment>
<dbReference type="InterPro" id="IPR010255">
    <property type="entry name" value="Haem_peroxidase_sf"/>
</dbReference>
<dbReference type="GO" id="GO:0042744">
    <property type="term" value="P:hydrogen peroxide catabolic process"/>
    <property type="evidence" value="ECO:0007669"/>
    <property type="project" value="UniProtKB-KW"/>
</dbReference>
<dbReference type="EnsemblPlants" id="EMT10531">
    <property type="protein sequence ID" value="EMT10531"/>
    <property type="gene ID" value="F775_42719"/>
</dbReference>
<comment type="function">
    <text evidence="16">Removal of H(2)O(2), oxidation of toxic reductants, biosynthesis and degradation of lignin, suberization, auxin catabolism, response to environmental stresses such as wounding, pathogen attack and oxidative stress.</text>
</comment>
<comment type="similarity">
    <text evidence="16">Belongs to the peroxidase family. Classical plant (class III) peroxidase subfamily.</text>
</comment>
<keyword evidence="9" id="KW-0873">Pyrrolidone carboxylic acid</keyword>
<keyword evidence="10 16" id="KW-0376">Hydrogen peroxide</keyword>
<dbReference type="Gene3D" id="1.10.520.10">
    <property type="match status" value="2"/>
</dbReference>
<evidence type="ECO:0000256" key="6">
    <source>
        <dbReference type="ARBA" id="ARBA00023002"/>
    </source>
</evidence>
<dbReference type="SUPFAM" id="SSF48113">
    <property type="entry name" value="Heme-dependent peroxidases"/>
    <property type="match status" value="1"/>
</dbReference>
<name>M8B936_AEGTA</name>
<feature type="site" description="Transition state stabilizer" evidence="14">
    <location>
        <position position="85"/>
    </location>
</feature>
<organism evidence="18">
    <name type="scientific">Aegilops tauschii</name>
    <name type="common">Tausch's goatgrass</name>
    <name type="synonym">Aegilops squarrosa</name>
    <dbReference type="NCBI Taxonomy" id="37682"/>
    <lineage>
        <taxon>Eukaryota</taxon>
        <taxon>Viridiplantae</taxon>
        <taxon>Streptophyta</taxon>
        <taxon>Embryophyta</taxon>
        <taxon>Tracheophyta</taxon>
        <taxon>Spermatophyta</taxon>
        <taxon>Magnoliopsida</taxon>
        <taxon>Liliopsida</taxon>
        <taxon>Poales</taxon>
        <taxon>Poaceae</taxon>
        <taxon>BOP clade</taxon>
        <taxon>Pooideae</taxon>
        <taxon>Triticodae</taxon>
        <taxon>Triticeae</taxon>
        <taxon>Triticinae</taxon>
        <taxon>Aegilops</taxon>
    </lineage>
</organism>
<dbReference type="InterPro" id="IPR000823">
    <property type="entry name" value="Peroxidase_pln"/>
</dbReference>
<comment type="cofactor">
    <cofactor evidence="13 16">
        <name>heme b</name>
        <dbReference type="ChEBI" id="CHEBI:60344"/>
    </cofactor>
    <text evidence="13 16">Binds 1 heme b (iron(II)-protoporphyrin IX) group per subunit.</text>
</comment>
<dbReference type="Pfam" id="PF00141">
    <property type="entry name" value="peroxidase"/>
    <property type="match status" value="1"/>
</dbReference>
<dbReference type="Gene3D" id="1.10.420.10">
    <property type="entry name" value="Peroxidase, domain 2"/>
    <property type="match status" value="2"/>
</dbReference>
<comment type="subcellular location">
    <subcellularLocation>
        <location evidence="16">Secreted</location>
    </subcellularLocation>
</comment>
<keyword evidence="2 16" id="KW-0575">Peroxidase</keyword>
<evidence type="ECO:0000256" key="14">
    <source>
        <dbReference type="PIRSR" id="PIRSR600823-4"/>
    </source>
</evidence>
<dbReference type="InterPro" id="IPR019794">
    <property type="entry name" value="Peroxidases_AS"/>
</dbReference>
<keyword evidence="7 13" id="KW-0408">Iron</keyword>
<reference evidence="18" key="1">
    <citation type="submission" date="2015-06" db="UniProtKB">
        <authorList>
            <consortium name="EnsemblPlants"/>
        </authorList>
    </citation>
    <scope>IDENTIFICATION</scope>
</reference>
<proteinExistence type="inferred from homology"/>
<feature type="chain" id="PRO_5014486403" description="Peroxidase" evidence="16">
    <location>
        <begin position="25"/>
        <end position="380"/>
    </location>
</feature>
<feature type="binding site" evidence="12">
    <location>
        <position position="202"/>
    </location>
    <ligand>
        <name>substrate</name>
    </ligand>
</feature>
<dbReference type="PRINTS" id="PR00458">
    <property type="entry name" value="PEROXIDASE"/>
</dbReference>
<evidence type="ECO:0000256" key="12">
    <source>
        <dbReference type="PIRSR" id="PIRSR600823-2"/>
    </source>
</evidence>
<feature type="binding site" evidence="13">
    <location>
        <position position="99"/>
    </location>
    <ligand>
        <name>Ca(2+)</name>
        <dbReference type="ChEBI" id="CHEBI:29108"/>
        <label>1</label>
    </ligand>
</feature>
<keyword evidence="5 13" id="KW-0106">Calcium</keyword>
<evidence type="ECO:0000256" key="15">
    <source>
        <dbReference type="PIRSR" id="PIRSR600823-5"/>
    </source>
</evidence>
<dbReference type="InterPro" id="IPR002016">
    <property type="entry name" value="Haem_peroxidase"/>
</dbReference>
<dbReference type="GO" id="GO:0140825">
    <property type="term" value="F:lactoperoxidase activity"/>
    <property type="evidence" value="ECO:0007669"/>
    <property type="project" value="UniProtKB-EC"/>
</dbReference>
<feature type="binding site" evidence="13">
    <location>
        <position position="247"/>
    </location>
    <ligand>
        <name>Ca(2+)</name>
        <dbReference type="ChEBI" id="CHEBI:29108"/>
        <label>2</label>
    </ligand>
</feature>
<feature type="disulfide bond" evidence="15">
    <location>
        <begin position="145"/>
        <end position="323"/>
    </location>
</feature>
<evidence type="ECO:0000256" key="11">
    <source>
        <dbReference type="PIRSR" id="PIRSR600823-1"/>
    </source>
</evidence>
<feature type="binding site" evidence="13">
    <location>
        <position position="112"/>
    </location>
    <ligand>
        <name>Ca(2+)</name>
        <dbReference type="ChEBI" id="CHEBI:29108"/>
        <label>1</label>
    </ligand>
</feature>
<dbReference type="PROSITE" id="PS51257">
    <property type="entry name" value="PROKAR_LIPOPROTEIN"/>
    <property type="match status" value="1"/>
</dbReference>
<keyword evidence="3 16" id="KW-0349">Heme</keyword>
<evidence type="ECO:0000259" key="17">
    <source>
        <dbReference type="PROSITE" id="PS50873"/>
    </source>
</evidence>
<dbReference type="GO" id="GO:0005576">
    <property type="term" value="C:extracellular region"/>
    <property type="evidence" value="ECO:0007669"/>
    <property type="project" value="UniProtKB-SubCell"/>
</dbReference>
<keyword evidence="16" id="KW-0732">Signal</keyword>
<dbReference type="PROSITE" id="PS00436">
    <property type="entry name" value="PEROXIDASE_2"/>
    <property type="match status" value="1"/>
</dbReference>
<keyword evidence="8 15" id="KW-1015">Disulfide bond</keyword>
<evidence type="ECO:0000256" key="16">
    <source>
        <dbReference type="RuleBase" id="RU362060"/>
    </source>
</evidence>
<feature type="binding site" description="axial binding residue" evidence="13">
    <location>
        <position position="232"/>
    </location>
    <ligand>
        <name>heme b</name>
        <dbReference type="ChEBI" id="CHEBI:60344"/>
    </ligand>
    <ligandPart>
        <name>Fe</name>
        <dbReference type="ChEBI" id="CHEBI:18248"/>
    </ligandPart>
</feature>
<evidence type="ECO:0000256" key="10">
    <source>
        <dbReference type="ARBA" id="ARBA00023324"/>
    </source>
</evidence>
<accession>M8B936</accession>
<feature type="active site" description="Proton acceptor" evidence="11">
    <location>
        <position position="89"/>
    </location>
</feature>
<evidence type="ECO:0000256" key="1">
    <source>
        <dbReference type="ARBA" id="ARBA00000189"/>
    </source>
</evidence>
<evidence type="ECO:0000256" key="8">
    <source>
        <dbReference type="ARBA" id="ARBA00023157"/>
    </source>
</evidence>
<evidence type="ECO:0000256" key="9">
    <source>
        <dbReference type="ARBA" id="ARBA00023283"/>
    </source>
</evidence>
<dbReference type="EC" id="1.11.1.7" evidence="16"/>
<keyword evidence="6 16" id="KW-0560">Oxidoreductase</keyword>
<feature type="binding site" evidence="13">
    <location>
        <position position="233"/>
    </location>
    <ligand>
        <name>Ca(2+)</name>
        <dbReference type="ChEBI" id="CHEBI:29108"/>
        <label>2</label>
    </ligand>
</feature>
<dbReference type="AlphaFoldDB" id="M8B936"/>
<dbReference type="GO" id="GO:0046872">
    <property type="term" value="F:metal ion binding"/>
    <property type="evidence" value="ECO:0007669"/>
    <property type="project" value="UniProtKB-UniRule"/>
</dbReference>
<dbReference type="GO" id="GO:0006979">
    <property type="term" value="P:response to oxidative stress"/>
    <property type="evidence" value="ECO:0007669"/>
    <property type="project" value="UniProtKB-UniRule"/>
</dbReference>
<dbReference type="InterPro" id="IPR033905">
    <property type="entry name" value="Secretory_peroxidase"/>
</dbReference>
<dbReference type="PANTHER" id="PTHR31235">
    <property type="entry name" value="PEROXIDASE 25-RELATED"/>
    <property type="match status" value="1"/>
</dbReference>
<feature type="binding site" evidence="13">
    <location>
        <position position="90"/>
    </location>
    <ligand>
        <name>Ca(2+)</name>
        <dbReference type="ChEBI" id="CHEBI:29108"/>
        <label>1</label>
    </ligand>
</feature>
<dbReference type="PRINTS" id="PR00461">
    <property type="entry name" value="PLPEROXIDASE"/>
</dbReference>